<comment type="caution">
    <text evidence="1">The sequence shown here is derived from an EMBL/GenBank/DDBJ whole genome shotgun (WGS) entry which is preliminary data.</text>
</comment>
<evidence type="ECO:0000313" key="1">
    <source>
        <dbReference type="EMBL" id="KAJ8675702.1"/>
    </source>
</evidence>
<reference evidence="1" key="1">
    <citation type="submission" date="2023-04" db="EMBL/GenBank/DDBJ databases">
        <title>A chromosome-level genome assembly of the parasitoid wasp Eretmocerus hayati.</title>
        <authorList>
            <person name="Zhong Y."/>
            <person name="Liu S."/>
            <person name="Liu Y."/>
        </authorList>
    </citation>
    <scope>NUCLEOTIDE SEQUENCE</scope>
    <source>
        <strain evidence="1">ZJU_SS_LIU_2023</strain>
    </source>
</reference>
<protein>
    <submittedName>
        <fullName evidence="1">Uncharacterized protein</fullName>
    </submittedName>
</protein>
<dbReference type="EMBL" id="CM056742">
    <property type="protein sequence ID" value="KAJ8675702.1"/>
    <property type="molecule type" value="Genomic_DNA"/>
</dbReference>
<sequence>MATPSAHDQSENTILYRKITQFCYAVHMDNEMAVLEFLKNGYDINATIPPDNPFKNFSSELDGVSALHFACEQSTELVGVLLNNGADFTLKNSVESTPLHASFEYVGSFVSRVTDYISDDDCIAPQILSSHVKNNITINPVNKHGLSHFHIACIMSYLETMQLFVDNGIQINEPIHEDSPVLPGYTALHIASRFGSLGSVKLLVNRGADVHARNRDGLVPLQLIFSRLEEFSFLALRRDSFENHWEFYQKLQVDTYGIAAILIPETFRKCPKSVNQIIDRGVDINAPTDFGFTALHCASLVDFDVTKLLLERGANFFLQSGNNPMPVDICTWKYGYEIMKLLPSVQNLAKHINQESQSWRIALALHDNENLKDLLSDNEVVQEINTACLSSDSPVWPGATALHLAIMFARNDPRSYDPQQWWKDLSNHSYPTDVIQILISRGASIIQQDASGQMPVHTAFYLKRFDFLSVLLEPHFRPDNGEHFVSRDNPLDETGLSHVHIVCMTGNQKSMVTLLSNDASPNEPIRSDLRICPDFEKPVIVLRAGSTPLHIAVRLKKIESIKTLIASRSDISAKDADGLTPIDLMVSKDGLDESGLVDVLLSLIFNYCVKDSIFVVDAEILKHLEILCIAIDPLTFHMRFHIDIMQNHSDFVHLRKMLLAQPDDDFEHMKMVLDLVQMMREFTCRSFDSNVKAVKCMNSLKKILQKDPKNKPLDSRCFKSYVELLPIQHEKLVVLDEQTHMTNLHLACALHRQDWIESLVKSGADLNCRMSSDSPIFSGYTPLHLAVRCSRKENVDIKTCIKSMKIMLKNKADPTIQDVNDETPLHLADRYGFIEIKHLLLLDDRITHKNLVSRYDRSHFHIACSSVFPKVVETFLKQGADPNELNYISDDVVWQAIPSNKQAIPSNKIRFSFTPLDDAEDLEVVRVLLKHGADPKIEDYKGYTALHYAASHCCSVDVIKTLVRDGGVDVNSRPVLHFTALDLLVTERMEEYDTESHIRSLLELGARINHKNFEASSTFARAIEAHDVKLLQILVKHGMDANDLNEHKRTALHELFIRGTYYCLNDSNKYITIINELCEKGIDIDCQDSFKQTPLHITVFNGLKQGTSALLASGADINATDYKSRTPITLLLTDDRVDEEGLKVIRPLVREELSEIFIKHLRKMQAFKLPLKSQNKAVDVEQISEDPELFTSNIIREFERSDEMEKMKNISLKENVTLHDVMHMDSHQLISLIENDALMEVLESQDFHEKFPEFGGILKLKFRSALRRKAINSARKALYLILKMQIPETCTEIVVSCLNNEDLKILSESGFK</sequence>
<accession>A0ACC2NZT5</accession>
<organism evidence="1 2">
    <name type="scientific">Eretmocerus hayati</name>
    <dbReference type="NCBI Taxonomy" id="131215"/>
    <lineage>
        <taxon>Eukaryota</taxon>
        <taxon>Metazoa</taxon>
        <taxon>Ecdysozoa</taxon>
        <taxon>Arthropoda</taxon>
        <taxon>Hexapoda</taxon>
        <taxon>Insecta</taxon>
        <taxon>Pterygota</taxon>
        <taxon>Neoptera</taxon>
        <taxon>Endopterygota</taxon>
        <taxon>Hymenoptera</taxon>
        <taxon>Apocrita</taxon>
        <taxon>Proctotrupomorpha</taxon>
        <taxon>Chalcidoidea</taxon>
        <taxon>Aphelinidae</taxon>
        <taxon>Aphelininae</taxon>
        <taxon>Eretmocerus</taxon>
    </lineage>
</organism>
<proteinExistence type="predicted"/>
<name>A0ACC2NZT5_9HYME</name>
<evidence type="ECO:0000313" key="2">
    <source>
        <dbReference type="Proteomes" id="UP001239111"/>
    </source>
</evidence>
<gene>
    <name evidence="1" type="ORF">QAD02_011488</name>
</gene>
<dbReference type="Proteomes" id="UP001239111">
    <property type="component" value="Chromosome 2"/>
</dbReference>
<keyword evidence="2" id="KW-1185">Reference proteome</keyword>